<comment type="caution">
    <text evidence="1">The sequence shown here is derived from an EMBL/GenBank/DDBJ whole genome shotgun (WGS) entry which is preliminary data.</text>
</comment>
<gene>
    <name evidence="1" type="ORF">JFY56_02730</name>
</gene>
<protein>
    <submittedName>
        <fullName evidence="1">DUF2190 family protein</fullName>
    </submittedName>
</protein>
<dbReference type="InterPro" id="IPR011231">
    <property type="entry name" value="Phage_VT1-Sakai_H0018"/>
</dbReference>
<proteinExistence type="predicted"/>
<name>A0ABS3TKF8_9PSED</name>
<accession>A0ABS3TKF8</accession>
<dbReference type="RefSeq" id="WP_208311933.1">
    <property type="nucleotide sequence ID" value="NZ_JAELYA010000001.1"/>
</dbReference>
<organism evidence="1 2">
    <name type="scientific">Pseudomonas schmalbachii</name>
    <dbReference type="NCBI Taxonomy" id="2816993"/>
    <lineage>
        <taxon>Bacteria</taxon>
        <taxon>Pseudomonadati</taxon>
        <taxon>Pseudomonadota</taxon>
        <taxon>Gammaproteobacteria</taxon>
        <taxon>Pseudomonadales</taxon>
        <taxon>Pseudomonadaceae</taxon>
        <taxon>Pseudomonas</taxon>
    </lineage>
</organism>
<dbReference type="EMBL" id="JAELYA010000001">
    <property type="protein sequence ID" value="MBO3274134.1"/>
    <property type="molecule type" value="Genomic_DNA"/>
</dbReference>
<sequence>MKNFIQCGDTLTGIAPAGGCVSGGLYTIGDLVGVAVADAAEGAEVELKTTGVFAFPKTTPAEAWTRFVPIFATPAEGGATVGLAGDTLIGYATEEAANPSSSGRVRLNGVGVSVAAASGVTATAKAK</sequence>
<dbReference type="Proteomes" id="UP000669060">
    <property type="component" value="Unassembled WGS sequence"/>
</dbReference>
<keyword evidence="2" id="KW-1185">Reference proteome</keyword>
<reference evidence="1 2" key="1">
    <citation type="submission" date="2020-12" db="EMBL/GenBank/DDBJ databases">
        <title>Pseudomonas schmalbachii sp. nov. isolated from millipede gut.</title>
        <authorList>
            <person name="Shelomi M."/>
        </authorList>
    </citation>
    <scope>NUCLEOTIDE SEQUENCE [LARGE SCALE GENOMIC DNA]</scope>
    <source>
        <strain evidence="1 2">Milli4</strain>
    </source>
</reference>
<evidence type="ECO:0000313" key="2">
    <source>
        <dbReference type="Proteomes" id="UP000669060"/>
    </source>
</evidence>
<dbReference type="Pfam" id="PF09956">
    <property type="entry name" value="Phage_cement_2"/>
    <property type="match status" value="1"/>
</dbReference>
<evidence type="ECO:0000313" key="1">
    <source>
        <dbReference type="EMBL" id="MBO3274134.1"/>
    </source>
</evidence>